<name>C9QHB4_VIBOR</name>
<reference evidence="5" key="2">
    <citation type="submission" date="2011-08" db="EMBL/GenBank/DDBJ databases">
        <authorList>
            <person name="Hoffman M."/>
            <person name="Strain E.A."/>
            <person name="Brown E."/>
            <person name="Allard M.W."/>
        </authorList>
    </citation>
    <scope>NUCLEOTIDE SEQUENCE</scope>
    <source>
        <strain evidence="5">CIP 102891</strain>
    </source>
</reference>
<dbReference type="EMBL" id="ACZV01000004">
    <property type="protein sequence ID" value="EEX93662.1"/>
    <property type="molecule type" value="Genomic_DNA"/>
</dbReference>
<evidence type="ECO:0000256" key="1">
    <source>
        <dbReference type="ARBA" id="ARBA00000085"/>
    </source>
</evidence>
<dbReference type="Pfam" id="PF02518">
    <property type="entry name" value="HATPase_c"/>
    <property type="match status" value="1"/>
</dbReference>
<dbReference type="PRINTS" id="PR00344">
    <property type="entry name" value="BCTRLSENSOR"/>
</dbReference>
<organism evidence="5 6">
    <name type="scientific">Vibrio orientalis CIP 102891 = ATCC 33934</name>
    <dbReference type="NCBI Taxonomy" id="675816"/>
    <lineage>
        <taxon>Bacteria</taxon>
        <taxon>Pseudomonadati</taxon>
        <taxon>Pseudomonadota</taxon>
        <taxon>Gammaproteobacteria</taxon>
        <taxon>Vibrionales</taxon>
        <taxon>Vibrionaceae</taxon>
        <taxon>Vibrio</taxon>
        <taxon>Vibrio oreintalis group</taxon>
    </lineage>
</organism>
<dbReference type="OrthoDB" id="1931120at2"/>
<feature type="domain" description="Histidine kinase" evidence="3">
    <location>
        <begin position="39"/>
        <end position="268"/>
    </location>
</feature>
<evidence type="ECO:0000313" key="6">
    <source>
        <dbReference type="Proteomes" id="UP000002817"/>
    </source>
</evidence>
<comment type="catalytic activity">
    <reaction evidence="1">
        <text>ATP + protein L-histidine = ADP + protein N-phospho-L-histidine.</text>
        <dbReference type="EC" id="2.7.13.3"/>
    </reaction>
</comment>
<dbReference type="PROSITE" id="PS50109">
    <property type="entry name" value="HIS_KIN"/>
    <property type="match status" value="1"/>
</dbReference>
<dbReference type="InterPro" id="IPR005467">
    <property type="entry name" value="His_kinase_dom"/>
</dbReference>
<evidence type="ECO:0000313" key="4">
    <source>
        <dbReference type="EMBL" id="EEX93662.1"/>
    </source>
</evidence>
<dbReference type="InterPro" id="IPR004358">
    <property type="entry name" value="Sig_transdc_His_kin-like_C"/>
</dbReference>
<dbReference type="InterPro" id="IPR003594">
    <property type="entry name" value="HATPase_dom"/>
</dbReference>
<proteinExistence type="predicted"/>
<dbReference type="RefSeq" id="WP_004411331.1">
    <property type="nucleotide sequence ID" value="NZ_ACZV01000004.1"/>
</dbReference>
<dbReference type="GO" id="GO:0004673">
    <property type="term" value="F:protein histidine kinase activity"/>
    <property type="evidence" value="ECO:0007669"/>
    <property type="project" value="UniProtKB-EC"/>
</dbReference>
<reference evidence="5 6" key="3">
    <citation type="journal article" date="2012" name="Int. J. Syst. Evol. Microbiol.">
        <title>Vibrio caribbeanicus sp. nov., isolated from the marine sponge Scleritoderma cyanea.</title>
        <authorList>
            <person name="Hoffmann M."/>
            <person name="Monday S.R."/>
            <person name="Allard M.W."/>
            <person name="Strain E.A."/>
            <person name="Whittaker P."/>
            <person name="Naum M."/>
            <person name="McCarthy P.J."/>
            <person name="Lopez J.V."/>
            <person name="Fischer M."/>
            <person name="Brown E.W."/>
        </authorList>
    </citation>
    <scope>NUCLEOTIDE SEQUENCE [LARGE SCALE GENOMIC DNA]</scope>
    <source>
        <strain evidence="5">CIP 102891</strain>
        <strain evidence="6">CIP 102891 / ATCC 33934</strain>
    </source>
</reference>
<dbReference type="SMART" id="SM00387">
    <property type="entry name" value="HATPase_c"/>
    <property type="match status" value="1"/>
</dbReference>
<dbReference type="STRING" id="675816.VIA_000819"/>
<dbReference type="EMBL" id="AFWH01000019">
    <property type="protein sequence ID" value="EGU51165.1"/>
    <property type="molecule type" value="Genomic_DNA"/>
</dbReference>
<evidence type="ECO:0000313" key="7">
    <source>
        <dbReference type="Proteomes" id="UP000003515"/>
    </source>
</evidence>
<dbReference type="Proteomes" id="UP000002817">
    <property type="component" value="Unassembled WGS sequence"/>
</dbReference>
<dbReference type="Gene3D" id="1.10.287.130">
    <property type="match status" value="1"/>
</dbReference>
<dbReference type="AlphaFoldDB" id="C9QHB4"/>
<reference evidence="4 7" key="1">
    <citation type="submission" date="2009-10" db="EMBL/GenBank/DDBJ databases">
        <authorList>
            <consortium name="Los Alamos National Laboratory (LANL)"/>
            <consortium name="National Microbial Pathogen Data Resource (NMPDR)"/>
            <person name="Munk A.C."/>
            <person name="Chertkov O."/>
            <person name="Tapia R."/>
            <person name="Green L."/>
            <person name="Rogers Y."/>
            <person name="Detter J.C."/>
            <person name="Bruce D."/>
            <person name="Brettin T.S."/>
            <person name="Colwell R.R."/>
            <person name="Huq A."/>
            <person name="Grim C.J."/>
            <person name="Hasan N.A."/>
            <person name="Bartels D."/>
            <person name="Vonstein V."/>
        </authorList>
    </citation>
    <scope>NUCLEOTIDE SEQUENCE [LARGE SCALE GENOMIC DNA]</scope>
    <source>
        <strain evidence="4 7">CIP 102891</strain>
    </source>
</reference>
<accession>C9QHB4</accession>
<dbReference type="PANTHER" id="PTHR43065:SF47">
    <property type="match status" value="1"/>
</dbReference>
<protein>
    <recommendedName>
        <fullName evidence="2">histidine kinase</fullName>
        <ecNumber evidence="2">2.7.13.3</ecNumber>
    </recommendedName>
</protein>
<dbReference type="PATRIC" id="fig|675816.5.peg.1707"/>
<gene>
    <name evidence="4" type="ORF">VIA_000819</name>
    <name evidence="5" type="ORF">VIOR3934_00810</name>
</gene>
<dbReference type="SUPFAM" id="SSF55874">
    <property type="entry name" value="ATPase domain of HSP90 chaperone/DNA topoisomerase II/histidine kinase"/>
    <property type="match status" value="1"/>
</dbReference>
<dbReference type="Proteomes" id="UP000003515">
    <property type="component" value="Unassembled WGS sequence"/>
</dbReference>
<dbReference type="Gene3D" id="3.30.565.10">
    <property type="entry name" value="Histidine kinase-like ATPase, C-terminal domain"/>
    <property type="match status" value="1"/>
</dbReference>
<evidence type="ECO:0000313" key="5">
    <source>
        <dbReference type="EMBL" id="EGU51165.1"/>
    </source>
</evidence>
<keyword evidence="5" id="KW-0808">Transferase</keyword>
<dbReference type="eggNOG" id="COG4191">
    <property type="taxonomic scope" value="Bacteria"/>
</dbReference>
<keyword evidence="5" id="KW-0418">Kinase</keyword>
<dbReference type="PANTHER" id="PTHR43065">
    <property type="entry name" value="SENSOR HISTIDINE KINASE"/>
    <property type="match status" value="1"/>
</dbReference>
<sequence length="274" mass="30347">MPTQTEPNSRHTLEELLRTTQQQLLEAEKKASIGQLVAGITHEVNTPIGNSITTASHLVKLIQQLESRVRENKLTRSELDHFFDSSANINSILMSNLNRSADIIKRLKRLSTDNIHSLIEKVNIGNKIQDTILALQPNLRGVEIKMINIQNVEVKTDTGLIYHVISNLILNAKKHAFHNVSQPTIIVSMDNHQEDRVVISVEDNGMGMDEQKLSKIFEDFYSTAKDNGGTGLGLSIVQNVLSRANSTIECHSVVGQGTTFTITIPGPALLVENE</sequence>
<dbReference type="CDD" id="cd00075">
    <property type="entry name" value="HATPase"/>
    <property type="match status" value="1"/>
</dbReference>
<evidence type="ECO:0000259" key="3">
    <source>
        <dbReference type="PROSITE" id="PS50109"/>
    </source>
</evidence>
<dbReference type="InterPro" id="IPR036890">
    <property type="entry name" value="HATPase_C_sf"/>
</dbReference>
<comment type="caution">
    <text evidence="5">The sequence shown here is derived from an EMBL/GenBank/DDBJ whole genome shotgun (WGS) entry which is preliminary data.</text>
</comment>
<dbReference type="EC" id="2.7.13.3" evidence="2"/>
<evidence type="ECO:0000256" key="2">
    <source>
        <dbReference type="ARBA" id="ARBA00012438"/>
    </source>
</evidence>
<keyword evidence="7" id="KW-1185">Reference proteome</keyword>